<dbReference type="OrthoDB" id="1120636at2"/>
<dbReference type="PANTHER" id="PTHR35867:SF1">
    <property type="entry name" value="PROTEIN RSEC"/>
    <property type="match status" value="1"/>
</dbReference>
<protein>
    <submittedName>
        <fullName evidence="2">Positive regulator of sigma(E), RseC/MucC</fullName>
    </submittedName>
</protein>
<evidence type="ECO:0000313" key="2">
    <source>
        <dbReference type="EMBL" id="SEA93018.1"/>
    </source>
</evidence>
<dbReference type="PANTHER" id="PTHR35867">
    <property type="entry name" value="PROTEIN RSEC"/>
    <property type="match status" value="1"/>
</dbReference>
<evidence type="ECO:0000313" key="3">
    <source>
        <dbReference type="Proteomes" id="UP000183253"/>
    </source>
</evidence>
<dbReference type="STRING" id="1033731.SAMN05444145_10988"/>
<dbReference type="InterPro" id="IPR007359">
    <property type="entry name" value="SigmaE_reg_RseC_MucC"/>
</dbReference>
<keyword evidence="1" id="KW-1133">Transmembrane helix</keyword>
<reference evidence="2 3" key="1">
    <citation type="submission" date="2016-10" db="EMBL/GenBank/DDBJ databases">
        <authorList>
            <person name="de Groot N.N."/>
        </authorList>
    </citation>
    <scope>NUCLEOTIDE SEQUENCE [LARGE SCALE GENOMIC DNA]</scope>
    <source>
        <strain evidence="2 3">DSM 25383</strain>
    </source>
</reference>
<gene>
    <name evidence="2" type="ORF">SAMN05444145_10988</name>
</gene>
<evidence type="ECO:0000256" key="1">
    <source>
        <dbReference type="SAM" id="Phobius"/>
    </source>
</evidence>
<keyword evidence="1" id="KW-0812">Transmembrane</keyword>
<name>A0A1H4F8A6_9BACT</name>
<dbReference type="EMBL" id="FNRI01000009">
    <property type="protein sequence ID" value="SEA93018.1"/>
    <property type="molecule type" value="Genomic_DNA"/>
</dbReference>
<dbReference type="Pfam" id="PF04246">
    <property type="entry name" value="RseC_MucC"/>
    <property type="match status" value="1"/>
</dbReference>
<accession>A0A1H4F8A6</accession>
<dbReference type="RefSeq" id="WP_010265788.1">
    <property type="nucleotide sequence ID" value="NZ_CAEG01000017.1"/>
</dbReference>
<dbReference type="Proteomes" id="UP000183253">
    <property type="component" value="Unassembled WGS sequence"/>
</dbReference>
<dbReference type="AlphaFoldDB" id="A0A1H4F8A6"/>
<sequence length="139" mass="14437">MAELIEHSGVVERTEGDTVYVRITSRSACGSCKARQACGLAEAQDKIVTVATPGAAEYAAGDAVTVGVRRSAGMRAVVLAYVGALAVLMAVLVAAIAGMGWSEGAGALAAIAGVGVYYFVLWLFRTKIEHTIQFTITKI</sequence>
<keyword evidence="3" id="KW-1185">Reference proteome</keyword>
<proteinExistence type="predicted"/>
<keyword evidence="1" id="KW-0472">Membrane</keyword>
<feature type="transmembrane region" description="Helical" evidence="1">
    <location>
        <begin position="78"/>
        <end position="99"/>
    </location>
</feature>
<organism evidence="2 3">
    <name type="scientific">Alistipes timonensis JC136</name>
    <dbReference type="NCBI Taxonomy" id="1033731"/>
    <lineage>
        <taxon>Bacteria</taxon>
        <taxon>Pseudomonadati</taxon>
        <taxon>Bacteroidota</taxon>
        <taxon>Bacteroidia</taxon>
        <taxon>Bacteroidales</taxon>
        <taxon>Rikenellaceae</taxon>
        <taxon>Alistipes</taxon>
    </lineage>
</organism>
<feature type="transmembrane region" description="Helical" evidence="1">
    <location>
        <begin position="105"/>
        <end position="124"/>
    </location>
</feature>